<dbReference type="Proteomes" id="UP001497383">
    <property type="component" value="Chromosome 3"/>
</dbReference>
<dbReference type="PANTHER" id="PTHR35020:SF2">
    <property type="entry name" value="N-ACETYLGLUCOSAMINE-INDUCED PROTEIN 1"/>
    <property type="match status" value="1"/>
</dbReference>
<proteinExistence type="predicted"/>
<gene>
    <name evidence="2" type="ORF">LODBEIA_P27460</name>
</gene>
<dbReference type="InterPro" id="IPR022036">
    <property type="entry name" value="DUF3605"/>
</dbReference>
<evidence type="ECO:0000313" key="3">
    <source>
        <dbReference type="Proteomes" id="UP001497383"/>
    </source>
</evidence>
<name>A0ABP0ZQN9_9ASCO</name>
<dbReference type="EMBL" id="OZ022407">
    <property type="protein sequence ID" value="CAK9438522.1"/>
    <property type="molecule type" value="Genomic_DNA"/>
</dbReference>
<evidence type="ECO:0000313" key="2">
    <source>
        <dbReference type="EMBL" id="CAK9438522.1"/>
    </source>
</evidence>
<dbReference type="RefSeq" id="XP_066829684.1">
    <property type="nucleotide sequence ID" value="XM_066972779.1"/>
</dbReference>
<keyword evidence="3" id="KW-1185">Reference proteome</keyword>
<protein>
    <recommendedName>
        <fullName evidence="4">N-acetylglucosamine-induced protein 1</fullName>
    </recommendedName>
</protein>
<feature type="region of interest" description="Disordered" evidence="1">
    <location>
        <begin position="30"/>
        <end position="66"/>
    </location>
</feature>
<evidence type="ECO:0008006" key="4">
    <source>
        <dbReference type="Google" id="ProtNLM"/>
    </source>
</evidence>
<organism evidence="2 3">
    <name type="scientific">Lodderomyces beijingensis</name>
    <dbReference type="NCBI Taxonomy" id="1775926"/>
    <lineage>
        <taxon>Eukaryota</taxon>
        <taxon>Fungi</taxon>
        <taxon>Dikarya</taxon>
        <taxon>Ascomycota</taxon>
        <taxon>Saccharomycotina</taxon>
        <taxon>Pichiomycetes</taxon>
        <taxon>Debaryomycetaceae</taxon>
        <taxon>Candida/Lodderomyces clade</taxon>
        <taxon>Lodderomyces</taxon>
    </lineage>
</organism>
<sequence length="301" mass="34173">MSVDCTTDSAARNLSTSTSTAATTAKPTLISTSTSTTASASPPLISTDCSSHKKAKDQLQTPPASPAISDKLASIYHHFDIQIYQSSLMPQPSKIKHSKPFTWDDVVYIVSSNQLEIFARSQAQTDDYHDFKQQLKDQNININDYILRHELHWQQSDIRSQRHVVAPQQYSLSYPDDLIFYNEQDVKILPNKFPYYFDKNIVHLCIWSKLTIPNDTTSAVGDVSPLTRRIINKYLAKTFVEHGVQPAQIVWFRNWTSLQSVRSISHIHVILHDVDPVFIQQLIGTGGTPLTREDYKKILDQ</sequence>
<dbReference type="Pfam" id="PF12239">
    <property type="entry name" value="DUF3605"/>
    <property type="match status" value="1"/>
</dbReference>
<dbReference type="PANTHER" id="PTHR35020">
    <property type="entry name" value="N-ACETYLGLUCOSAMINE-INDUCED PROTEIN 1"/>
    <property type="match status" value="1"/>
</dbReference>
<feature type="compositionally biased region" description="Low complexity" evidence="1">
    <location>
        <begin position="30"/>
        <end position="47"/>
    </location>
</feature>
<evidence type="ECO:0000256" key="1">
    <source>
        <dbReference type="SAM" id="MobiDB-lite"/>
    </source>
</evidence>
<dbReference type="GeneID" id="92207942"/>
<reference evidence="2 3" key="1">
    <citation type="submission" date="2024-03" db="EMBL/GenBank/DDBJ databases">
        <authorList>
            <person name="Brejova B."/>
        </authorList>
    </citation>
    <scope>NUCLEOTIDE SEQUENCE [LARGE SCALE GENOMIC DNA]</scope>
    <source>
        <strain evidence="2 3">CBS 14171</strain>
    </source>
</reference>
<accession>A0ABP0ZQN9</accession>